<dbReference type="GO" id="GO:0005509">
    <property type="term" value="F:calcium ion binding"/>
    <property type="evidence" value="ECO:0007669"/>
    <property type="project" value="InterPro"/>
</dbReference>
<evidence type="ECO:0008006" key="3">
    <source>
        <dbReference type="Google" id="ProtNLM"/>
    </source>
</evidence>
<evidence type="ECO:0000313" key="2">
    <source>
        <dbReference type="WBParaSite" id="MBELARI_LOCUS7961"/>
    </source>
</evidence>
<dbReference type="WBParaSite" id="MBELARI_LOCUS7961">
    <property type="protein sequence ID" value="MBELARI_LOCUS7961"/>
    <property type="gene ID" value="MBELARI_LOCUS7961"/>
</dbReference>
<keyword evidence="1" id="KW-1185">Reference proteome</keyword>
<organism evidence="1 2">
    <name type="scientific">Mesorhabditis belari</name>
    <dbReference type="NCBI Taxonomy" id="2138241"/>
    <lineage>
        <taxon>Eukaryota</taxon>
        <taxon>Metazoa</taxon>
        <taxon>Ecdysozoa</taxon>
        <taxon>Nematoda</taxon>
        <taxon>Chromadorea</taxon>
        <taxon>Rhabditida</taxon>
        <taxon>Rhabditina</taxon>
        <taxon>Rhabditomorpha</taxon>
        <taxon>Rhabditoidea</taxon>
        <taxon>Rhabditidae</taxon>
        <taxon>Mesorhabditinae</taxon>
        <taxon>Mesorhabditis</taxon>
    </lineage>
</organism>
<protein>
    <recommendedName>
        <fullName evidence="3">Cadherin domain-containing protein</fullName>
    </recommendedName>
</protein>
<dbReference type="InterPro" id="IPR015919">
    <property type="entry name" value="Cadherin-like_sf"/>
</dbReference>
<dbReference type="Proteomes" id="UP000887575">
    <property type="component" value="Unassembled WGS sequence"/>
</dbReference>
<dbReference type="AlphaFoldDB" id="A0AAF3FLE1"/>
<dbReference type="SUPFAM" id="SSF49313">
    <property type="entry name" value="Cadherin-like"/>
    <property type="match status" value="1"/>
</dbReference>
<proteinExistence type="predicted"/>
<reference evidence="2" key="1">
    <citation type="submission" date="2024-02" db="UniProtKB">
        <authorList>
            <consortium name="WormBaseParasite"/>
        </authorList>
    </citation>
    <scope>IDENTIFICATION</scope>
</reference>
<sequence length="87" mass="9654">MNYDLVRDINDNAPIFRPAEIDVTLSEGTQIGATDSHRCAEDRDENRNFSIESASVPIEDMAEDTGSAVTTLRSTTRLTLIFSRSTM</sequence>
<dbReference type="GO" id="GO:0016020">
    <property type="term" value="C:membrane"/>
    <property type="evidence" value="ECO:0007669"/>
    <property type="project" value="InterPro"/>
</dbReference>
<accession>A0AAF3FLE1</accession>
<evidence type="ECO:0000313" key="1">
    <source>
        <dbReference type="Proteomes" id="UP000887575"/>
    </source>
</evidence>
<dbReference type="Gene3D" id="2.60.40.60">
    <property type="entry name" value="Cadherins"/>
    <property type="match status" value="1"/>
</dbReference>
<name>A0AAF3FLE1_9BILA</name>